<evidence type="ECO:0000313" key="2">
    <source>
        <dbReference type="EMBL" id="GAA4903428.1"/>
    </source>
</evidence>
<reference evidence="3" key="1">
    <citation type="journal article" date="2019" name="Int. J. Syst. Evol. Microbiol.">
        <title>The Global Catalogue of Microorganisms (GCM) 10K type strain sequencing project: providing services to taxonomists for standard genome sequencing and annotation.</title>
        <authorList>
            <consortium name="The Broad Institute Genomics Platform"/>
            <consortium name="The Broad Institute Genome Sequencing Center for Infectious Disease"/>
            <person name="Wu L."/>
            <person name="Ma J."/>
        </authorList>
    </citation>
    <scope>NUCLEOTIDE SEQUENCE [LARGE SCALE GENOMIC DNA]</scope>
    <source>
        <strain evidence="3">JCM 18401</strain>
    </source>
</reference>
<evidence type="ECO:0000313" key="3">
    <source>
        <dbReference type="Proteomes" id="UP001499988"/>
    </source>
</evidence>
<feature type="chain" id="PRO_5046257398" evidence="1">
    <location>
        <begin position="24"/>
        <end position="69"/>
    </location>
</feature>
<proteinExistence type="predicted"/>
<dbReference type="EMBL" id="BAABJZ010000107">
    <property type="protein sequence ID" value="GAA4903428.1"/>
    <property type="molecule type" value="Genomic_DNA"/>
</dbReference>
<name>A0ABP9FI12_9GAMM</name>
<accession>A0ABP9FI12</accession>
<feature type="signal peptide" evidence="1">
    <location>
        <begin position="1"/>
        <end position="23"/>
    </location>
</feature>
<keyword evidence="3" id="KW-1185">Reference proteome</keyword>
<gene>
    <name evidence="2" type="ORF">GCM10023333_42060</name>
</gene>
<comment type="caution">
    <text evidence="2">The sequence shown here is derived from an EMBL/GenBank/DDBJ whole genome shotgun (WGS) entry which is preliminary data.</text>
</comment>
<keyword evidence="1" id="KW-0732">Signal</keyword>
<evidence type="ECO:0000256" key="1">
    <source>
        <dbReference type="SAM" id="SignalP"/>
    </source>
</evidence>
<sequence>MVYRAASYALMLTALCLPGCALFEPPALRELSDIEESIFEQLNFARNDPKSYAESVLITYSRPLAPTAA</sequence>
<organism evidence="2 3">
    <name type="scientific">Ferrimonas pelagia</name>
    <dbReference type="NCBI Taxonomy" id="1177826"/>
    <lineage>
        <taxon>Bacteria</taxon>
        <taxon>Pseudomonadati</taxon>
        <taxon>Pseudomonadota</taxon>
        <taxon>Gammaproteobacteria</taxon>
        <taxon>Alteromonadales</taxon>
        <taxon>Ferrimonadaceae</taxon>
        <taxon>Ferrimonas</taxon>
    </lineage>
</organism>
<dbReference type="Proteomes" id="UP001499988">
    <property type="component" value="Unassembled WGS sequence"/>
</dbReference>
<dbReference type="RefSeq" id="WP_345337495.1">
    <property type="nucleotide sequence ID" value="NZ_BAABJZ010000107.1"/>
</dbReference>
<protein>
    <submittedName>
        <fullName evidence="2">Uncharacterized protein</fullName>
    </submittedName>
</protein>